<dbReference type="Gene3D" id="2.170.130.10">
    <property type="entry name" value="TonB-dependent receptor, plug domain"/>
    <property type="match status" value="1"/>
</dbReference>
<evidence type="ECO:0000256" key="9">
    <source>
        <dbReference type="RuleBase" id="RU003357"/>
    </source>
</evidence>
<dbReference type="InterPro" id="IPR023997">
    <property type="entry name" value="TonB-dep_OMP_SusC/RagA_CS"/>
</dbReference>
<evidence type="ECO:0000256" key="1">
    <source>
        <dbReference type="ARBA" id="ARBA00004571"/>
    </source>
</evidence>
<reference evidence="12 13" key="1">
    <citation type="journal article" date="2017" name="Int. J. Syst. Evol. Microbiol.">
        <title>Arachidicoccus ginsenosidivorans sp. nov., with ginsenoside-converting activity isolated from ginseng cultivating soil.</title>
        <authorList>
            <person name="Siddiqi M.Z."/>
            <person name="Aslam Z."/>
            <person name="Im W.T."/>
        </authorList>
    </citation>
    <scope>NUCLEOTIDE SEQUENCE [LARGE SCALE GENOMIC DNA]</scope>
    <source>
        <strain evidence="12 13">Gsoil 809</strain>
    </source>
</reference>
<keyword evidence="12" id="KW-0675">Receptor</keyword>
<evidence type="ECO:0000256" key="5">
    <source>
        <dbReference type="ARBA" id="ARBA00023077"/>
    </source>
</evidence>
<evidence type="ECO:0000256" key="3">
    <source>
        <dbReference type="ARBA" id="ARBA00022452"/>
    </source>
</evidence>
<evidence type="ECO:0000313" key="12">
    <source>
        <dbReference type="EMBL" id="QEC72116.1"/>
    </source>
</evidence>
<keyword evidence="5 9" id="KW-0798">TonB box</keyword>
<proteinExistence type="inferred from homology"/>
<keyword evidence="3 8" id="KW-1134">Transmembrane beta strand</keyword>
<evidence type="ECO:0000256" key="4">
    <source>
        <dbReference type="ARBA" id="ARBA00022692"/>
    </source>
</evidence>
<keyword evidence="13" id="KW-1185">Reference proteome</keyword>
<gene>
    <name evidence="12" type="ORF">FSB73_10985</name>
</gene>
<evidence type="ECO:0000259" key="10">
    <source>
        <dbReference type="Pfam" id="PF00593"/>
    </source>
</evidence>
<dbReference type="AlphaFoldDB" id="A0A5B8VNA1"/>
<dbReference type="Pfam" id="PF00593">
    <property type="entry name" value="TonB_dep_Rec_b-barrel"/>
    <property type="match status" value="1"/>
</dbReference>
<dbReference type="EMBL" id="CP042434">
    <property type="protein sequence ID" value="QEC72116.1"/>
    <property type="molecule type" value="Genomic_DNA"/>
</dbReference>
<organism evidence="12 13">
    <name type="scientific">Arachidicoccus ginsenosidivorans</name>
    <dbReference type="NCBI Taxonomy" id="496057"/>
    <lineage>
        <taxon>Bacteria</taxon>
        <taxon>Pseudomonadati</taxon>
        <taxon>Bacteroidota</taxon>
        <taxon>Chitinophagia</taxon>
        <taxon>Chitinophagales</taxon>
        <taxon>Chitinophagaceae</taxon>
        <taxon>Arachidicoccus</taxon>
    </lineage>
</organism>
<accession>A0A5B8VNA1</accession>
<evidence type="ECO:0000256" key="7">
    <source>
        <dbReference type="ARBA" id="ARBA00023237"/>
    </source>
</evidence>
<dbReference type="InterPro" id="IPR023996">
    <property type="entry name" value="TonB-dep_OMP_SusC/RagA"/>
</dbReference>
<evidence type="ECO:0000256" key="2">
    <source>
        <dbReference type="ARBA" id="ARBA00022448"/>
    </source>
</evidence>
<dbReference type="InterPro" id="IPR000531">
    <property type="entry name" value="Beta-barrel_TonB"/>
</dbReference>
<evidence type="ECO:0000259" key="11">
    <source>
        <dbReference type="Pfam" id="PF07715"/>
    </source>
</evidence>
<dbReference type="InterPro" id="IPR037066">
    <property type="entry name" value="Plug_dom_sf"/>
</dbReference>
<sequence>MGFESQTFAVTEDLIRVQLHQSTITSMNDVVVVGYGTQKRVDLTSAVSTVNMKDLQNRPVQNLSQALEGLVPGLNISQNNGSLESSPSINIRGIGTIGSSSSSPLVLIDGMEGSVTAINPQDVESISVLKDASASAIYGSRAAFGVILITTKKGHNGKTKVNYNNNFRSAKPVLLPQQMDSYTWALYLNAANVNGGSSAAFDSAHLARIKQYQEGTITASDIPNPNNPQYWADGYGSGNANVDWYKAMYRPSSFSQEHNVSVSGGNENTTYYLSGNYMGQNGLMQFNQDFYRRYGGTVKVNTKVGDYVNIGYSNRYLHESYQRPSALTNGFYQDLARQGWPTLPLYDPNGFLFSSPSPALAMAEGGKDNTQTDWDYQQLRLTIEPITGWKIYAIGDYRSKIVFRHWDAQQLYNHDVNGNPYVYSNSSNVYEYGYKEDYFNTNIYSEYNKSFNQKHNFKIMGGFQSESTKYRDVSVQRNGIIVPAISTINTTSGTDPNGVPITPSVSGQYQAWSTAGIFGRLNYNYMEKYLLEANLRYDGSSRFREDDRWMLSPSLSVGWNVAKEAFWAPLNKALSTFKIRASYGQLGNENTNNWYPTYVTMPISTASGSWLLNGGKPNTASAPGLVSSTLTWESIKSYDLGLDIGALNNRLTGSFDIFTRKTLNMVGPAPELPVILGTAVPTTNNTNLKTYGFEAELSWNDHLENGFVYGLHFQLADNQTIVTKYPNPTSLLSTYIPGRKVGEIWGYTTIGIAKTQDEMDKHLATLDGGQSSLGSNWAAGDIMYADYNHDGKLSTGDGTSINSGDLHVIGNSTPRYTFGFSANASWKGFDFNMLFQGVMKRDYWQGSPFFWGATGAGQWWAAGFVQHEDYFRADPNDPMGQNLDSYYPRPLFSNKNLQVQTKYLQSAAYIRLKNLQIGYTLPALLVKKWGISNVRFYVTGENLWTGTKMAKMFDPETVDGGSGGDVYPLQKTISGGVSLSF</sequence>
<comment type="subcellular location">
    <subcellularLocation>
        <location evidence="1 8">Cell outer membrane</location>
        <topology evidence="1 8">Multi-pass membrane protein</topology>
    </subcellularLocation>
</comment>
<dbReference type="GO" id="GO:0009279">
    <property type="term" value="C:cell outer membrane"/>
    <property type="evidence" value="ECO:0007669"/>
    <property type="project" value="UniProtKB-SubCell"/>
</dbReference>
<keyword evidence="6 8" id="KW-0472">Membrane</keyword>
<dbReference type="Proteomes" id="UP000321291">
    <property type="component" value="Chromosome"/>
</dbReference>
<dbReference type="OrthoDB" id="604358at2"/>
<dbReference type="Pfam" id="PF07715">
    <property type="entry name" value="Plug"/>
    <property type="match status" value="1"/>
</dbReference>
<dbReference type="NCBIfam" id="TIGR04057">
    <property type="entry name" value="SusC_RagA_signa"/>
    <property type="match status" value="1"/>
</dbReference>
<protein>
    <submittedName>
        <fullName evidence="12">TonB-dependent receptor</fullName>
    </submittedName>
</protein>
<dbReference type="NCBIfam" id="TIGR04056">
    <property type="entry name" value="OMP_RagA_SusC"/>
    <property type="match status" value="1"/>
</dbReference>
<keyword evidence="4 8" id="KW-0812">Transmembrane</keyword>
<dbReference type="PROSITE" id="PS52016">
    <property type="entry name" value="TONB_DEPENDENT_REC_3"/>
    <property type="match status" value="1"/>
</dbReference>
<dbReference type="SUPFAM" id="SSF56935">
    <property type="entry name" value="Porins"/>
    <property type="match status" value="1"/>
</dbReference>
<dbReference type="Gene3D" id="2.40.170.20">
    <property type="entry name" value="TonB-dependent receptor, beta-barrel domain"/>
    <property type="match status" value="1"/>
</dbReference>
<evidence type="ECO:0000256" key="6">
    <source>
        <dbReference type="ARBA" id="ARBA00023136"/>
    </source>
</evidence>
<name>A0A5B8VNA1_9BACT</name>
<feature type="domain" description="TonB-dependent receptor plug" evidence="11">
    <location>
        <begin position="41"/>
        <end position="146"/>
    </location>
</feature>
<comment type="similarity">
    <text evidence="8 9">Belongs to the TonB-dependent receptor family.</text>
</comment>
<dbReference type="InterPro" id="IPR012910">
    <property type="entry name" value="Plug_dom"/>
</dbReference>
<keyword evidence="2 8" id="KW-0813">Transport</keyword>
<keyword evidence="7 8" id="KW-0998">Cell outer membrane</keyword>
<dbReference type="InterPro" id="IPR039426">
    <property type="entry name" value="TonB-dep_rcpt-like"/>
</dbReference>
<feature type="domain" description="TonB-dependent receptor-like beta-barrel" evidence="10">
    <location>
        <begin position="329"/>
        <end position="943"/>
    </location>
</feature>
<dbReference type="KEGG" id="agi:FSB73_10985"/>
<evidence type="ECO:0000256" key="8">
    <source>
        <dbReference type="PROSITE-ProRule" id="PRU01360"/>
    </source>
</evidence>
<evidence type="ECO:0000313" key="13">
    <source>
        <dbReference type="Proteomes" id="UP000321291"/>
    </source>
</evidence>
<dbReference type="InterPro" id="IPR036942">
    <property type="entry name" value="Beta-barrel_TonB_sf"/>
</dbReference>
<dbReference type="RefSeq" id="WP_146781840.1">
    <property type="nucleotide sequence ID" value="NZ_CP042434.1"/>
</dbReference>